<dbReference type="PROSITE" id="PS51117">
    <property type="entry name" value="LAMININ_NTER"/>
    <property type="match status" value="1"/>
</dbReference>
<dbReference type="PROSITE" id="PS50027">
    <property type="entry name" value="EGF_LAM_2"/>
    <property type="match status" value="4"/>
</dbReference>
<dbReference type="FunFam" id="2.10.25.10:FF:000135">
    <property type="entry name" value="Laminin subunit beta 4"/>
    <property type="match status" value="1"/>
</dbReference>
<dbReference type="PROSITE" id="PS01248">
    <property type="entry name" value="EGF_LAM_1"/>
    <property type="match status" value="2"/>
</dbReference>
<feature type="domain" description="Laminin EGF-like" evidence="13">
    <location>
        <begin position="448"/>
        <end position="493"/>
    </location>
</feature>
<evidence type="ECO:0000313" key="15">
    <source>
        <dbReference type="EMBL" id="GIY12986.1"/>
    </source>
</evidence>
<feature type="signal peptide" evidence="12">
    <location>
        <begin position="1"/>
        <end position="22"/>
    </location>
</feature>
<evidence type="ECO:0000256" key="12">
    <source>
        <dbReference type="SAM" id="SignalP"/>
    </source>
</evidence>
<dbReference type="Gene3D" id="2.10.25.10">
    <property type="entry name" value="Laminin"/>
    <property type="match status" value="10"/>
</dbReference>
<feature type="disulfide bond" evidence="11">
    <location>
        <begin position="606"/>
        <end position="615"/>
    </location>
</feature>
<dbReference type="SMART" id="SM00136">
    <property type="entry name" value="LamNT"/>
    <property type="match status" value="1"/>
</dbReference>
<dbReference type="Pfam" id="PF00053">
    <property type="entry name" value="EGF_laminin"/>
    <property type="match status" value="11"/>
</dbReference>
<keyword evidence="16" id="KW-1185">Reference proteome</keyword>
<evidence type="ECO:0000256" key="8">
    <source>
        <dbReference type="ARBA" id="ARBA00023157"/>
    </source>
</evidence>
<evidence type="ECO:0000256" key="4">
    <source>
        <dbReference type="ARBA" id="ARBA00022729"/>
    </source>
</evidence>
<keyword evidence="8 11" id="KW-1015">Disulfide bond</keyword>
<evidence type="ECO:0000256" key="3">
    <source>
        <dbReference type="ARBA" id="ARBA00022530"/>
    </source>
</evidence>
<dbReference type="FunFam" id="2.10.25.10:FF:000090">
    <property type="entry name" value="laminin subunit alpha"/>
    <property type="match status" value="1"/>
</dbReference>
<dbReference type="SMART" id="SM00181">
    <property type="entry name" value="EGF"/>
    <property type="match status" value="7"/>
</dbReference>
<feature type="chain" id="PRO_5043831355" evidence="12">
    <location>
        <begin position="23"/>
        <end position="1363"/>
    </location>
</feature>
<dbReference type="GO" id="GO:0005604">
    <property type="term" value="C:basement membrane"/>
    <property type="evidence" value="ECO:0007669"/>
    <property type="project" value="UniProtKB-SubCell"/>
</dbReference>
<dbReference type="PRINTS" id="PR00011">
    <property type="entry name" value="EGFLAMININ"/>
</dbReference>
<keyword evidence="3" id="KW-0272">Extracellular matrix</keyword>
<dbReference type="FunFam" id="2.10.25.10:FF:000011">
    <property type="entry name" value="Cadherin EGF LAG seven-pass G-type receptor"/>
    <property type="match status" value="1"/>
</dbReference>
<feature type="disulfide bond" evidence="11">
    <location>
        <begin position="540"/>
        <end position="552"/>
    </location>
</feature>
<evidence type="ECO:0000256" key="6">
    <source>
        <dbReference type="ARBA" id="ARBA00022869"/>
    </source>
</evidence>
<comment type="subcellular location">
    <subcellularLocation>
        <location evidence="1">Secreted</location>
        <location evidence="1">Extracellular space</location>
        <location evidence="1">Extracellular matrix</location>
        <location evidence="1">Basement membrane</location>
    </subcellularLocation>
</comment>
<dbReference type="PANTHER" id="PTHR10574:SF406">
    <property type="entry name" value="LAMININ SUBUNIT ALPHA 5"/>
    <property type="match status" value="1"/>
</dbReference>
<gene>
    <name evidence="15" type="primary">LanA</name>
    <name evidence="15" type="ORF">CDAR_269761</name>
</gene>
<reference evidence="15 16" key="1">
    <citation type="submission" date="2021-06" db="EMBL/GenBank/DDBJ databases">
        <title>Caerostris darwini draft genome.</title>
        <authorList>
            <person name="Kono N."/>
            <person name="Arakawa K."/>
        </authorList>
    </citation>
    <scope>NUCLEOTIDE SEQUENCE [LARGE SCALE GENOMIC DNA]</scope>
</reference>
<feature type="disulfide bond" evidence="11">
    <location>
        <begin position="494"/>
        <end position="506"/>
    </location>
</feature>
<feature type="domain" description="Laminin EGF-like" evidence="13">
    <location>
        <begin position="494"/>
        <end position="539"/>
    </location>
</feature>
<dbReference type="InterPro" id="IPR008211">
    <property type="entry name" value="Laminin_N"/>
</dbReference>
<evidence type="ECO:0000256" key="7">
    <source>
        <dbReference type="ARBA" id="ARBA00023054"/>
    </source>
</evidence>
<dbReference type="CDD" id="cd00055">
    <property type="entry name" value="EGF_Lam"/>
    <property type="match status" value="11"/>
</dbReference>
<dbReference type="Proteomes" id="UP001054837">
    <property type="component" value="Unassembled WGS sequence"/>
</dbReference>
<evidence type="ECO:0000256" key="10">
    <source>
        <dbReference type="ARBA" id="ARBA00023292"/>
    </source>
</evidence>
<feature type="disulfide bond" evidence="11">
    <location>
        <begin position="469"/>
        <end position="478"/>
    </location>
</feature>
<feature type="domain" description="Laminin N-terminal" evidence="14">
    <location>
        <begin position="21"/>
        <end position="273"/>
    </location>
</feature>
<proteinExistence type="predicted"/>
<comment type="caution">
    <text evidence="11">Lacks conserved residue(s) required for the propagation of feature annotation.</text>
</comment>
<dbReference type="InterPro" id="IPR002049">
    <property type="entry name" value="LE_dom"/>
</dbReference>
<feature type="disulfide bond" evidence="11">
    <location>
        <begin position="496"/>
        <end position="513"/>
    </location>
</feature>
<dbReference type="GO" id="GO:0061564">
    <property type="term" value="P:axon development"/>
    <property type="evidence" value="ECO:0007669"/>
    <property type="project" value="UniProtKB-ARBA"/>
</dbReference>
<organism evidence="15 16">
    <name type="scientific">Caerostris darwini</name>
    <dbReference type="NCBI Taxonomy" id="1538125"/>
    <lineage>
        <taxon>Eukaryota</taxon>
        <taxon>Metazoa</taxon>
        <taxon>Ecdysozoa</taxon>
        <taxon>Arthropoda</taxon>
        <taxon>Chelicerata</taxon>
        <taxon>Arachnida</taxon>
        <taxon>Araneae</taxon>
        <taxon>Araneomorphae</taxon>
        <taxon>Entelegynae</taxon>
        <taxon>Araneoidea</taxon>
        <taxon>Araneidae</taxon>
        <taxon>Caerostris</taxon>
    </lineage>
</organism>
<dbReference type="FunFam" id="2.10.25.10:FF:000034">
    <property type="entry name" value="Laminin subunit alpha 3"/>
    <property type="match status" value="2"/>
</dbReference>
<dbReference type="Gene3D" id="2.60.120.260">
    <property type="entry name" value="Galactose-binding domain-like"/>
    <property type="match status" value="1"/>
</dbReference>
<feature type="disulfide bond" evidence="11">
    <location>
        <begin position="515"/>
        <end position="524"/>
    </location>
</feature>
<name>A0AAV4QY27_9ARAC</name>
<dbReference type="FunFam" id="2.10.25.10:FF:000082">
    <property type="entry name" value="Laminin subunit alpha 1"/>
    <property type="match status" value="1"/>
</dbReference>
<keyword evidence="7" id="KW-0175">Coiled coil</keyword>
<feature type="disulfide bond" evidence="11">
    <location>
        <begin position="542"/>
        <end position="559"/>
    </location>
</feature>
<feature type="disulfide bond" evidence="11">
    <location>
        <begin position="586"/>
        <end position="598"/>
    </location>
</feature>
<evidence type="ECO:0000259" key="13">
    <source>
        <dbReference type="PROSITE" id="PS50027"/>
    </source>
</evidence>
<dbReference type="GO" id="GO:0009887">
    <property type="term" value="P:animal organ morphogenesis"/>
    <property type="evidence" value="ECO:0007669"/>
    <property type="project" value="TreeGrafter"/>
</dbReference>
<evidence type="ECO:0000256" key="11">
    <source>
        <dbReference type="PROSITE-ProRule" id="PRU00460"/>
    </source>
</evidence>
<sequence length="1363" mass="152370">MFWTRGALLLACLAVFGTGVKGTVLNPPYFNIAENRKITSTATCGEGVTEPELYCKLVGASDRQESHNVNVIFGQSCDFCDPDDPKRAHPPQNAIDGTENWWQSPPLSRGNKYNEVNLTIHLGQEFHVAYVFIKMGNSPRPGVWVLERSTDNGETYQPWQYFADTKADCLINFGPDSLTPLQADDSVICETKFSKVVPLEGGEIVVSLLNDRPNADNFSYSPVLQEWTKATNIRLKFLRTKTLLGHLMSVARQDPTVTRRYFYSIKDINIGGRCVCNGFAESCDLTDPRDPYKLLCRCQHNTCGPQCEQCCPGFQQKKWRHAIIDSPFVCEPCNCFGHSDECEYHEEVDRERTSLDIHGHYEGGGVCKNCRHNTMGINCNQCKPTFYRPYGKLLNATDVCQPCNCDLAFSTGNCADGNGLCECRVEFLPPRCDQCNVGYYGYPYCKPCDCNSNGTLGNVCEVGGGQCPCKPNYGGLNCDRCQEGYYGFPNCLPCNCNPSTSVKSTCEKDSGQCHCLANYGGRQCETCHAGYYNYPRCDYCSCDPTGCVEEICDSLTGKCLCKPGYSGPSCDRCAPGYSGYPVCEECNCNEFGSKSEICDVSGRCQCLPNYSGLKCDQCSPGSYNFPDCNFCNCEPVGSIGVSCDNEGKCVCRDNFDSQKCDVCKEGFYNYPYCEECNCNPAGVLPTFLGCGSVTSGKLCECKDRVTGRICNECKPLYWNLKVSNPLGCEDCNCYSGGTVGGIAVCARTDGQCMCKPNVGSRECSQCVEGTYQLDDNDLFGCKDCGCDIGGSVNNVCDKKTGQCPCRPRITGRRCDRPLETHYFPTFFQHQFEIEDGRTPVGTQVRYGYDENVFPGFSWRGYAVFSDLQKEVLLDLYIDKPSLYQVFLYYLNFGGENVYGIITFTPETFGDIQQSYDMLFEVTNHPKFMKVSGRQGLVASPFVLNPGRWTVSIRVEKPLFLDYMVLLPQSYYEATLLQEDVSNPCSLNDDSEVCLLYRYPPFPLSAEIARGEVGYVLDGDERRNTITFDEQDVLSDLQTGRMALIGSEQDSLHLDYTISEPGPHIMIVTYHTPSKGHSARATVDVKSSEIQIEQGRITFYDCGYSFLCRAVVVDDQGEVATFNLESNYVNLLINVIDDYSDIAIDEVALVPANLWHMDYIVPKSLCIKRDGSCIESEYLPVPESTKIEFETGYNVYKKATVLPHGVTDSDIVLVNLKELDNVIDLQGTVSTPGLYAFIVHYYQPDHPTFEAQVIIQDDEMHEAVLPLPYCPSVSGCRTVVRAKDTHDTAFQINQNYQLNIRQPANKTVWLEYVLTIPSKEFNENILEPLPLDKAGKFLQEWKEQFSSSFRYLWLLPRFCICTDI</sequence>
<evidence type="ECO:0000256" key="9">
    <source>
        <dbReference type="ARBA" id="ARBA00023180"/>
    </source>
</evidence>
<evidence type="ECO:0000256" key="1">
    <source>
        <dbReference type="ARBA" id="ARBA00004302"/>
    </source>
</evidence>
<keyword evidence="5" id="KW-0677">Repeat</keyword>
<dbReference type="GO" id="GO:0007155">
    <property type="term" value="P:cell adhesion"/>
    <property type="evidence" value="ECO:0007669"/>
    <property type="project" value="UniProtKB-ARBA"/>
</dbReference>
<feature type="disulfide bond" evidence="11">
    <location>
        <begin position="561"/>
        <end position="570"/>
    </location>
</feature>
<keyword evidence="2" id="KW-0964">Secreted</keyword>
<accession>A0AAV4QY27</accession>
<evidence type="ECO:0000256" key="5">
    <source>
        <dbReference type="ARBA" id="ARBA00022737"/>
    </source>
</evidence>
<dbReference type="FunFam" id="2.10.25.10:FF:000388">
    <property type="entry name" value="Laminin subunit alpha"/>
    <property type="match status" value="1"/>
</dbReference>
<keyword evidence="4 12" id="KW-0732">Signal</keyword>
<dbReference type="GO" id="GO:0006950">
    <property type="term" value="P:response to stress"/>
    <property type="evidence" value="ECO:0007669"/>
    <property type="project" value="UniProtKB-ARBA"/>
</dbReference>
<dbReference type="GO" id="GO:0009888">
    <property type="term" value="P:tissue development"/>
    <property type="evidence" value="ECO:0007669"/>
    <property type="project" value="TreeGrafter"/>
</dbReference>
<dbReference type="InterPro" id="IPR050440">
    <property type="entry name" value="Laminin/Netrin_ECM"/>
</dbReference>
<feature type="disulfide bond" evidence="11">
    <location>
        <begin position="448"/>
        <end position="460"/>
    </location>
</feature>
<keyword evidence="6" id="KW-0084">Basement membrane</keyword>
<dbReference type="GO" id="GO:0071711">
    <property type="term" value="P:basement membrane organization"/>
    <property type="evidence" value="ECO:0007669"/>
    <property type="project" value="UniProtKB-ARBA"/>
</dbReference>
<feature type="domain" description="Laminin EGF-like" evidence="13">
    <location>
        <begin position="586"/>
        <end position="635"/>
    </location>
</feature>
<dbReference type="SMART" id="SM00180">
    <property type="entry name" value="EGF_Lam"/>
    <property type="match status" value="11"/>
</dbReference>
<dbReference type="PANTHER" id="PTHR10574">
    <property type="entry name" value="NETRIN/LAMININ-RELATED"/>
    <property type="match status" value="1"/>
</dbReference>
<keyword evidence="10 11" id="KW-0424">Laminin EGF-like domain</keyword>
<comment type="caution">
    <text evidence="15">The sequence shown here is derived from an EMBL/GenBank/DDBJ whole genome shotgun (WGS) entry which is preliminary data.</text>
</comment>
<protein>
    <submittedName>
        <fullName evidence="15">Laminin subunit alpha</fullName>
    </submittedName>
</protein>
<keyword evidence="9" id="KW-0325">Glycoprotein</keyword>
<dbReference type="FunFam" id="2.60.120.260:FF:000092">
    <property type="entry name" value="Laminin subunit alpha-3"/>
    <property type="match status" value="1"/>
</dbReference>
<feature type="domain" description="Laminin EGF-like" evidence="13">
    <location>
        <begin position="540"/>
        <end position="585"/>
    </location>
</feature>
<feature type="disulfide bond" evidence="11">
    <location>
        <begin position="450"/>
        <end position="467"/>
    </location>
</feature>
<dbReference type="Pfam" id="PF00055">
    <property type="entry name" value="Laminin_N"/>
    <property type="match status" value="1"/>
</dbReference>
<evidence type="ECO:0000313" key="16">
    <source>
        <dbReference type="Proteomes" id="UP001054837"/>
    </source>
</evidence>
<dbReference type="FunFam" id="2.10.25.10:FF:000069">
    <property type="entry name" value="Laminin subunit alpha 1"/>
    <property type="match status" value="1"/>
</dbReference>
<dbReference type="InterPro" id="IPR000742">
    <property type="entry name" value="EGF"/>
</dbReference>
<evidence type="ECO:0000259" key="14">
    <source>
        <dbReference type="PROSITE" id="PS51117"/>
    </source>
</evidence>
<evidence type="ECO:0000256" key="2">
    <source>
        <dbReference type="ARBA" id="ARBA00022525"/>
    </source>
</evidence>
<dbReference type="SUPFAM" id="SSF57196">
    <property type="entry name" value="EGF/Laminin"/>
    <property type="match status" value="11"/>
</dbReference>
<dbReference type="EMBL" id="BPLQ01005160">
    <property type="protein sequence ID" value="GIY12986.1"/>
    <property type="molecule type" value="Genomic_DNA"/>
</dbReference>